<gene>
    <name evidence="1" type="ORF">CC1G_10445</name>
</gene>
<protein>
    <submittedName>
        <fullName evidence="1">Uncharacterized protein</fullName>
    </submittedName>
</protein>
<dbReference type="EMBL" id="AACS02000007">
    <property type="protein sequence ID" value="EAU81158.2"/>
    <property type="molecule type" value="Genomic_DNA"/>
</dbReference>
<comment type="caution">
    <text evidence="1">The sequence shown here is derived from an EMBL/GenBank/DDBJ whole genome shotgun (WGS) entry which is preliminary data.</text>
</comment>
<accession>A8PDT0</accession>
<organism evidence="1 2">
    <name type="scientific">Coprinopsis cinerea (strain Okayama-7 / 130 / ATCC MYA-4618 / FGSC 9003)</name>
    <name type="common">Inky cap fungus</name>
    <name type="synonym">Hormographiella aspergillata</name>
    <dbReference type="NCBI Taxonomy" id="240176"/>
    <lineage>
        <taxon>Eukaryota</taxon>
        <taxon>Fungi</taxon>
        <taxon>Dikarya</taxon>
        <taxon>Basidiomycota</taxon>
        <taxon>Agaricomycotina</taxon>
        <taxon>Agaricomycetes</taxon>
        <taxon>Agaricomycetidae</taxon>
        <taxon>Agaricales</taxon>
        <taxon>Agaricineae</taxon>
        <taxon>Psathyrellaceae</taxon>
        <taxon>Coprinopsis</taxon>
    </lineage>
</organism>
<proteinExistence type="predicted"/>
<dbReference type="Proteomes" id="UP000001861">
    <property type="component" value="Unassembled WGS sequence"/>
</dbReference>
<dbReference type="HOGENOM" id="CLU_562589_0_0_1"/>
<dbReference type="RefSeq" id="XP_001840659.2">
    <property type="nucleotide sequence ID" value="XM_001840607.2"/>
</dbReference>
<name>A8PDT0_COPC7</name>
<sequence>MSIAFEPSDSHSPFLTGGKAQVLGNQELLDIIFDFLATWGQPSQEDRHRILLVGLTCRHFFDPAMERLWRVMDDLWPLLNLLPEGFRSSREEARSYSLPLFSDRFLQYARCVRSVKIGDWTTQFPVYVYRELGEHMAKDDSPLGTGLLSRLRTVKVESCVEGAVACFPLLLPGRIETVHFEVNDPNVNIQWVSVCLVAAARYALYLKDFTVSLLHGIVYKEDPFGKTIPLPLLLFTSPDFKKATIQINARGAKYRFEVATPEEWDEMQFSASLTGWPNGWLALLSSLDTALLGSLELKATARGLSVVSDDPAWMEDISDLFSNESRRLRRLTVDMGKLVYDSPTILPVFQIRDLTHLSLTALLTESYEKDEEVNKFLDEILSNVSPNLRSLELLWPAGETPTSPFTLKSLLCLPRMKCNLDRLRITVACQTLPETDDAESESECRIRRLELDRCDTSNLSDDDIIQFAQRLLSSLQTVEVFQHVV</sequence>
<dbReference type="VEuPathDB" id="FungiDB:CC1G_10445"/>
<dbReference type="KEGG" id="cci:CC1G_10445"/>
<evidence type="ECO:0000313" key="2">
    <source>
        <dbReference type="Proteomes" id="UP000001861"/>
    </source>
</evidence>
<dbReference type="AlphaFoldDB" id="A8PDT0"/>
<reference evidence="1 2" key="1">
    <citation type="journal article" date="2010" name="Proc. Natl. Acad. Sci. U.S.A.">
        <title>Insights into evolution of multicellular fungi from the assembled chromosomes of the mushroom Coprinopsis cinerea (Coprinus cinereus).</title>
        <authorList>
            <person name="Stajich J.E."/>
            <person name="Wilke S.K."/>
            <person name="Ahren D."/>
            <person name="Au C.H."/>
            <person name="Birren B.W."/>
            <person name="Borodovsky M."/>
            <person name="Burns C."/>
            <person name="Canback B."/>
            <person name="Casselton L.A."/>
            <person name="Cheng C.K."/>
            <person name="Deng J."/>
            <person name="Dietrich F.S."/>
            <person name="Fargo D.C."/>
            <person name="Farman M.L."/>
            <person name="Gathman A.C."/>
            <person name="Goldberg J."/>
            <person name="Guigo R."/>
            <person name="Hoegger P.J."/>
            <person name="Hooker J.B."/>
            <person name="Huggins A."/>
            <person name="James T.Y."/>
            <person name="Kamada T."/>
            <person name="Kilaru S."/>
            <person name="Kodira C."/>
            <person name="Kues U."/>
            <person name="Kupfer D."/>
            <person name="Kwan H.S."/>
            <person name="Lomsadze A."/>
            <person name="Li W."/>
            <person name="Lilly W.W."/>
            <person name="Ma L.J."/>
            <person name="Mackey A.J."/>
            <person name="Manning G."/>
            <person name="Martin F."/>
            <person name="Muraguchi H."/>
            <person name="Natvig D.O."/>
            <person name="Palmerini H."/>
            <person name="Ramesh M.A."/>
            <person name="Rehmeyer C.J."/>
            <person name="Roe B.A."/>
            <person name="Shenoy N."/>
            <person name="Stanke M."/>
            <person name="Ter-Hovhannisyan V."/>
            <person name="Tunlid A."/>
            <person name="Velagapudi R."/>
            <person name="Vision T.J."/>
            <person name="Zeng Q."/>
            <person name="Zolan M.E."/>
            <person name="Pukkila P.J."/>
        </authorList>
    </citation>
    <scope>NUCLEOTIDE SEQUENCE [LARGE SCALE GENOMIC DNA]</scope>
    <source>
        <strain evidence="2">Okayama-7 / 130 / ATCC MYA-4618 / FGSC 9003</strain>
    </source>
</reference>
<keyword evidence="2" id="KW-1185">Reference proteome</keyword>
<dbReference type="InParanoid" id="A8PDT0"/>
<dbReference type="GeneID" id="6017311"/>
<evidence type="ECO:0000313" key="1">
    <source>
        <dbReference type="EMBL" id="EAU81158.2"/>
    </source>
</evidence>
<dbReference type="OrthoDB" id="3066162at2759"/>